<dbReference type="Pfam" id="PF05380">
    <property type="entry name" value="Peptidase_A17"/>
    <property type="match status" value="1"/>
</dbReference>
<dbReference type="SUPFAM" id="SSF56672">
    <property type="entry name" value="DNA/RNA polymerases"/>
    <property type="match status" value="1"/>
</dbReference>
<dbReference type="Proteomes" id="UP001159363">
    <property type="component" value="Chromosome 4"/>
</dbReference>
<evidence type="ECO:0000256" key="1">
    <source>
        <dbReference type="SAM" id="SignalP"/>
    </source>
</evidence>
<proteinExistence type="predicted"/>
<evidence type="ECO:0008006" key="4">
    <source>
        <dbReference type="Google" id="ProtNLM"/>
    </source>
</evidence>
<feature type="signal peptide" evidence="1">
    <location>
        <begin position="1"/>
        <end position="19"/>
    </location>
</feature>
<accession>A0ABQ9HGH5</accession>
<evidence type="ECO:0000313" key="2">
    <source>
        <dbReference type="EMBL" id="KAJ8883428.1"/>
    </source>
</evidence>
<organism evidence="2 3">
    <name type="scientific">Dryococelus australis</name>
    <dbReference type="NCBI Taxonomy" id="614101"/>
    <lineage>
        <taxon>Eukaryota</taxon>
        <taxon>Metazoa</taxon>
        <taxon>Ecdysozoa</taxon>
        <taxon>Arthropoda</taxon>
        <taxon>Hexapoda</taxon>
        <taxon>Insecta</taxon>
        <taxon>Pterygota</taxon>
        <taxon>Neoptera</taxon>
        <taxon>Polyneoptera</taxon>
        <taxon>Phasmatodea</taxon>
        <taxon>Verophasmatodea</taxon>
        <taxon>Anareolatae</taxon>
        <taxon>Phasmatidae</taxon>
        <taxon>Eurycanthinae</taxon>
        <taxon>Dryococelus</taxon>
    </lineage>
</organism>
<keyword evidence="1" id="KW-0732">Signal</keyword>
<dbReference type="EMBL" id="JARBHB010000005">
    <property type="protein sequence ID" value="KAJ8883428.1"/>
    <property type="molecule type" value="Genomic_DNA"/>
</dbReference>
<dbReference type="PANTHER" id="PTHR47331">
    <property type="entry name" value="PHD-TYPE DOMAIN-CONTAINING PROTEIN"/>
    <property type="match status" value="1"/>
</dbReference>
<sequence>MVARWTTHLLFHFTASSEAESTASCHWIAWMFPVVAKWSAVRAHQHGFFLPPGSTPLDQLRTCFPCMVLPWQPLCPTDQHILATVEESMVRTPSQACQFFCHVMLQDFPAEVFLQRPCIIKGLEHLDGLPLADPQFATPSAKDILLLSVEMVAAVMTGPQDQWTATCLPYPVWMGVGRYCVMCTGCPASVIIIGINSGKLKTYLGKPSCLLKTIGVSSTSRIPTCVTVRAGFLLPPQISHIVILMVVHLSDCRDCSIGYIGILTVGTNGKAAVSSTSELHSQPVYIIPHHAVVKEENLSPKVTSSGPCLNSVLLLGPKLISPVAITADVCKMYCQVVIYPVNCKFQCILWQNSTCDPVSIFGLNTVTYGLASSPFQALRTLQQLAIDEGAKYPFATHTLLHYLFVDDILTGAKTVSEALELKAQLVALLEAGGFQINKWCSNNSSVVNSTDSSEGTINFESTSLVKVLGIHWDPAKDQFCYKVKVPVVPTIKRSILSLIAWLYDPCGRLAPVVLWTRGLGWDEQVGGDVLNCQGCITLVISGESTKTHSSIRIPCSMPWVFEKAYAAVMYAQCERANGEVTVHLVTAKSKVAPLKTVSNSKLERCAAHLLCKLWQHVLNYSNLRLRVQYCMLGSTVASTRLRMSPHRLPTFGLTESQKFVHGVIFPRSVTQLTAYHGCLFDQLLGQSNWFSSPDWLLQQVEH</sequence>
<dbReference type="PANTHER" id="PTHR47331:SF1">
    <property type="entry name" value="GAG-LIKE PROTEIN"/>
    <property type="match status" value="1"/>
</dbReference>
<comment type="caution">
    <text evidence="2">The sequence shown here is derived from an EMBL/GenBank/DDBJ whole genome shotgun (WGS) entry which is preliminary data.</text>
</comment>
<gene>
    <name evidence="2" type="ORF">PR048_015271</name>
</gene>
<feature type="chain" id="PRO_5045317697" description="Reverse transcriptase domain-containing protein" evidence="1">
    <location>
        <begin position="20"/>
        <end position="702"/>
    </location>
</feature>
<keyword evidence="3" id="KW-1185">Reference proteome</keyword>
<dbReference type="InterPro" id="IPR043502">
    <property type="entry name" value="DNA/RNA_pol_sf"/>
</dbReference>
<reference evidence="2 3" key="1">
    <citation type="submission" date="2023-02" db="EMBL/GenBank/DDBJ databases">
        <title>LHISI_Scaffold_Assembly.</title>
        <authorList>
            <person name="Stuart O.P."/>
            <person name="Cleave R."/>
            <person name="Magrath M.J.L."/>
            <person name="Mikheyev A.S."/>
        </authorList>
    </citation>
    <scope>NUCLEOTIDE SEQUENCE [LARGE SCALE GENOMIC DNA]</scope>
    <source>
        <strain evidence="2">Daus_M_001</strain>
        <tissue evidence="2">Leg muscle</tissue>
    </source>
</reference>
<protein>
    <recommendedName>
        <fullName evidence="4">Reverse transcriptase domain-containing protein</fullName>
    </recommendedName>
</protein>
<evidence type="ECO:0000313" key="3">
    <source>
        <dbReference type="Proteomes" id="UP001159363"/>
    </source>
</evidence>
<name>A0ABQ9HGH5_9NEOP</name>
<dbReference type="InterPro" id="IPR008042">
    <property type="entry name" value="Retrotrans_Pao"/>
</dbReference>